<evidence type="ECO:0008006" key="5">
    <source>
        <dbReference type="Google" id="ProtNLM"/>
    </source>
</evidence>
<name>A0A1Y1V5H9_9FUNG</name>
<dbReference type="InterPro" id="IPR029044">
    <property type="entry name" value="Nucleotide-diphossugar_trans"/>
</dbReference>
<comment type="caution">
    <text evidence="3">The sequence shown here is derived from an EMBL/GenBank/DDBJ whole genome shotgun (WGS) entry which is preliminary data.</text>
</comment>
<feature type="coiled-coil region" evidence="1">
    <location>
        <begin position="1387"/>
        <end position="1456"/>
    </location>
</feature>
<accession>A0A1Y1V5H9</accession>
<dbReference type="Pfam" id="PF01501">
    <property type="entry name" value="Glyco_transf_8"/>
    <property type="match status" value="1"/>
</dbReference>
<organism evidence="3 4">
    <name type="scientific">Piromyces finnis</name>
    <dbReference type="NCBI Taxonomy" id="1754191"/>
    <lineage>
        <taxon>Eukaryota</taxon>
        <taxon>Fungi</taxon>
        <taxon>Fungi incertae sedis</taxon>
        <taxon>Chytridiomycota</taxon>
        <taxon>Chytridiomycota incertae sedis</taxon>
        <taxon>Neocallimastigomycetes</taxon>
        <taxon>Neocallimastigales</taxon>
        <taxon>Neocallimastigaceae</taxon>
        <taxon>Piromyces</taxon>
    </lineage>
</organism>
<evidence type="ECO:0000256" key="2">
    <source>
        <dbReference type="SAM" id="MobiDB-lite"/>
    </source>
</evidence>
<gene>
    <name evidence="3" type="ORF">BCR36DRAFT_584530</name>
</gene>
<reference evidence="3 4" key="2">
    <citation type="submission" date="2016-08" db="EMBL/GenBank/DDBJ databases">
        <title>Pervasive Adenine N6-methylation of Active Genes in Fungi.</title>
        <authorList>
            <consortium name="DOE Joint Genome Institute"/>
            <person name="Mondo S.J."/>
            <person name="Dannebaum R.O."/>
            <person name="Kuo R.C."/>
            <person name="Labutti K."/>
            <person name="Haridas S."/>
            <person name="Kuo A."/>
            <person name="Salamov A."/>
            <person name="Ahrendt S.R."/>
            <person name="Lipzen A."/>
            <person name="Sullivan W."/>
            <person name="Andreopoulos W.B."/>
            <person name="Clum A."/>
            <person name="Lindquist E."/>
            <person name="Daum C."/>
            <person name="Ramamoorthy G.K."/>
            <person name="Gryganskyi A."/>
            <person name="Culley D."/>
            <person name="Magnuson J.K."/>
            <person name="James T.Y."/>
            <person name="O'Malley M.A."/>
            <person name="Stajich J.E."/>
            <person name="Spatafora J.W."/>
            <person name="Visel A."/>
            <person name="Grigoriev I.V."/>
        </authorList>
    </citation>
    <scope>NUCLEOTIDE SEQUENCE [LARGE SCALE GENOMIC DNA]</scope>
    <source>
        <strain evidence="4">finn</strain>
    </source>
</reference>
<proteinExistence type="predicted"/>
<feature type="coiled-coil region" evidence="1">
    <location>
        <begin position="1239"/>
        <end position="1273"/>
    </location>
</feature>
<dbReference type="CDD" id="cd02537">
    <property type="entry name" value="GT8_Glycogenin"/>
    <property type="match status" value="1"/>
</dbReference>
<sequence>MVKVNAFVTLLTSETYIQGVIALAHSLQLTNTENDIVCMVTKDINSSIIKKLEKLFDKVIYIDEYNSKLGSTYGKLNVWKLVQYNYIIYLDADTIVLKNIDSLFDQMKHVHNQEVNTVFIAVPNVDSQNHFNSGVFACRPDLQTFLDLVNYSKSLDNFDDGDKVLFNNFFSQWINNSDTRLSFKYITAPSTYHTYVPEYQKHKNDIKIIHFTGNNKPWLSDTSQKIKKKKSLLVSQFDSFVDLWWNIYDNSIIRNGQISEPINSKTLNYPYDNSNTIQQKDIIKDYDTNENKKNNHIDHMENTIENNVNTLNNNAFGNYSINWNSEELRGFGKQCKRCIDETGKKAKNSVKFDNTINSIIKEEELISQYESEIENSKIKDDILNISCLPGLNATEETEGVLHESSFKTISKEFDIYAFNYQDDIKRKSFINEFDEDDVKISNKKRKKSLIETMKVLDDFSMTNIESQDNGISDSIIDRSMKIEDTLDVTGIIEDNFENDLFINEDEIENISFVKNRGPITNGNKSFASYNDIEKYSINVEPISFTEVTEVLGSENDIILPNDLSIKEGETIINESIIPSEFEEERDITIKNLEISNEIINAINKKYNITETEISKLPDFYNSIIKVNNVEIPSQHVTPELDTYLDRELMKQNKDKKLSKDNNAIIEKSLSLEELTLVNNTFSNKSILMEGKENLREEDETEYQRKVKDQIKTESVNKILKVKNICNKNFEEDFHDNTDLDSLIDDIEISLRRIINENTIIEEKINILPKENVHEDISLKEEINIIPREVTNDNTKSLQKNINLEDISTIPLTKEKESNINKINKIHVSDSSISIKISESEEDDKNLVNHITILRKSLNDNIDNTNDIKTSIITTRKPASSTIDDDQKIIEMKKNIISVEMEKTGNSVEEKYKILIENDNTETEEENDCTILKSQDSNHRNENMETHKKVKVSEEKEEIILYDSNNNGHYSYETIDEIQEEKKSKKVNLDKKNENINGIQEEMGSEEKVFLDNKDENTEDEEITLNSENESIESINEEKNSEDEEITVNSENESIENLQEIGSEEEIILGNKDKNIEFIQEENSLEQKEITLYDDDGPYTYEIIDVIQEEKEETEEEEVTLDNKDKNIEFIQEENCLEQKEITLYDDDGPYTYEIIDVIQEEEEEITLDNKDENLDIIQEKNDLAQKEITFNNNNDDDGPYFYEIIDVIQEVEPDLEEDEIILNKDINIEIIQEEKEETNSEKEIILDIKDENIKDLREENDLAQKQITLYDDDDDDDDNGPYTFEIIDVIQEETDSEKAATFDDKDENVDVVQEENSLEQKETTLYKNDEGPYTYEIIDVIQEEKAATFDDKDENTNIIQNENGTKQKEVTLYDDDGSYTYEIIDILQEEEVNLKEYKDKNENLYFNFDGYERNLIPNDKTFKIIIENVIRKINENNCIEEEKEIIEYEMDEITEQNKSIKLIEIEFRKKETLTVKIIKISKYNKRNNNYDEEEDIEEEEEEEEEEIIEYETIVEQEEIEKDHGNNDETRVSIQNSNEHYQNCNENPIHETETNTKKKDLLGLKEFGNHKRDKIIELNKANQLNEAMIQKSKEDDTADIDTTINIIESSSNDEENTFYDDSTSYNLEESTDDQDDHY</sequence>
<dbReference type="PANTHER" id="PTHR11183">
    <property type="entry name" value="GLYCOGENIN SUBFAMILY MEMBER"/>
    <property type="match status" value="1"/>
</dbReference>
<feature type="region of interest" description="Disordered" evidence="2">
    <location>
        <begin position="1605"/>
        <end position="1637"/>
    </location>
</feature>
<reference evidence="3 4" key="1">
    <citation type="submission" date="2016-08" db="EMBL/GenBank/DDBJ databases">
        <title>Genomes of anaerobic fungi encode conserved fungal cellulosomes for biomass hydrolysis.</title>
        <authorList>
            <consortium name="DOE Joint Genome Institute"/>
            <person name="Haitjema C.H."/>
            <person name="Gilmore S.P."/>
            <person name="Henske J.K."/>
            <person name="Solomon K.V."/>
            <person name="De Groot R."/>
            <person name="Kuo A."/>
            <person name="Mondo S.J."/>
            <person name="Salamov A.A."/>
            <person name="Labutti K."/>
            <person name="Zhao Z."/>
            <person name="Chiniquy J."/>
            <person name="Barry K."/>
            <person name="Brewer H.M."/>
            <person name="Purvine S.O."/>
            <person name="Wright A.T."/>
            <person name="Boxma B."/>
            <person name="Van Alen T."/>
            <person name="Hackstein J.H."/>
            <person name="Baker S.E."/>
            <person name="Grigoriev I.V."/>
            <person name="O'Malley M.A."/>
        </authorList>
    </citation>
    <scope>NUCLEOTIDE SEQUENCE [LARGE SCALE GENOMIC DNA]</scope>
    <source>
        <strain evidence="4">finn</strain>
    </source>
</reference>
<feature type="coiled-coil region" evidence="1">
    <location>
        <begin position="1103"/>
        <end position="1133"/>
    </location>
</feature>
<dbReference type="GO" id="GO:0016757">
    <property type="term" value="F:glycosyltransferase activity"/>
    <property type="evidence" value="ECO:0007669"/>
    <property type="project" value="InterPro"/>
</dbReference>
<dbReference type="Gene3D" id="3.90.550.10">
    <property type="entry name" value="Spore Coat Polysaccharide Biosynthesis Protein SpsA, Chain A"/>
    <property type="match status" value="1"/>
</dbReference>
<dbReference type="EMBL" id="MCFH01000029">
    <property type="protein sequence ID" value="ORX47818.1"/>
    <property type="molecule type" value="Genomic_DNA"/>
</dbReference>
<dbReference type="OrthoDB" id="2014201at2759"/>
<evidence type="ECO:0000256" key="1">
    <source>
        <dbReference type="SAM" id="Coils"/>
    </source>
</evidence>
<evidence type="ECO:0000313" key="4">
    <source>
        <dbReference type="Proteomes" id="UP000193719"/>
    </source>
</evidence>
<feature type="compositionally biased region" description="Acidic residues" evidence="2">
    <location>
        <begin position="1628"/>
        <end position="1637"/>
    </location>
</feature>
<dbReference type="STRING" id="1754191.A0A1Y1V5H9"/>
<feature type="coiled-coil region" evidence="1">
    <location>
        <begin position="1160"/>
        <end position="1187"/>
    </location>
</feature>
<dbReference type="SUPFAM" id="SSF53448">
    <property type="entry name" value="Nucleotide-diphospho-sugar transferases"/>
    <property type="match status" value="1"/>
</dbReference>
<evidence type="ECO:0000313" key="3">
    <source>
        <dbReference type="EMBL" id="ORX47818.1"/>
    </source>
</evidence>
<feature type="coiled-coil region" evidence="1">
    <location>
        <begin position="1480"/>
        <end position="1520"/>
    </location>
</feature>
<dbReference type="InterPro" id="IPR002495">
    <property type="entry name" value="Glyco_trans_8"/>
</dbReference>
<feature type="compositionally biased region" description="Polar residues" evidence="2">
    <location>
        <begin position="1618"/>
        <end position="1627"/>
    </location>
</feature>
<protein>
    <recommendedName>
        <fullName evidence="5">Nucleotide-diphospho-sugar transferase</fullName>
    </recommendedName>
</protein>
<feature type="coiled-coil region" evidence="1">
    <location>
        <begin position="974"/>
        <end position="1044"/>
    </location>
</feature>
<keyword evidence="1" id="KW-0175">Coiled coil</keyword>
<dbReference type="InterPro" id="IPR050587">
    <property type="entry name" value="GNT1/Glycosyltrans_8"/>
</dbReference>
<keyword evidence="4" id="KW-1185">Reference proteome</keyword>
<dbReference type="Proteomes" id="UP000193719">
    <property type="component" value="Unassembled WGS sequence"/>
</dbReference>